<dbReference type="InterPro" id="IPR011658">
    <property type="entry name" value="PA14_dom"/>
</dbReference>
<dbReference type="Pfam" id="PF07691">
    <property type="entry name" value="PA14"/>
    <property type="match status" value="2"/>
</dbReference>
<protein>
    <submittedName>
        <fullName evidence="3">Glucose/arabinose dehydrogenase, beta-propeller fold</fullName>
    </submittedName>
</protein>
<proteinExistence type="predicted"/>
<dbReference type="InterPro" id="IPR011042">
    <property type="entry name" value="6-blade_b-propeller_TolB-like"/>
</dbReference>
<dbReference type="PROSITE" id="PS51820">
    <property type="entry name" value="PA14"/>
    <property type="match status" value="2"/>
</dbReference>
<feature type="chain" id="PRO_5022246410" evidence="1">
    <location>
        <begin position="43"/>
        <end position="936"/>
    </location>
</feature>
<dbReference type="Pfam" id="PF07995">
    <property type="entry name" value="GSDH"/>
    <property type="match status" value="2"/>
</dbReference>
<gene>
    <name evidence="3" type="ORF">SAMN06273567_101137</name>
</gene>
<keyword evidence="4" id="KW-1185">Reference proteome</keyword>
<accession>A0A521AHZ0</accession>
<feature type="domain" description="PA14" evidence="2">
    <location>
        <begin position="814"/>
        <end position="936"/>
    </location>
</feature>
<dbReference type="RefSeq" id="WP_142456494.1">
    <property type="nucleotide sequence ID" value="NZ_FXTJ01000001.1"/>
</dbReference>
<dbReference type="InterPro" id="IPR012938">
    <property type="entry name" value="Glc/Sorbosone_DH"/>
</dbReference>
<evidence type="ECO:0000259" key="2">
    <source>
        <dbReference type="PROSITE" id="PS51820"/>
    </source>
</evidence>
<dbReference type="SUPFAM" id="SSF56988">
    <property type="entry name" value="Anthrax protective antigen"/>
    <property type="match status" value="2"/>
</dbReference>
<feature type="domain" description="PA14" evidence="2">
    <location>
        <begin position="497"/>
        <end position="635"/>
    </location>
</feature>
<evidence type="ECO:0000313" key="4">
    <source>
        <dbReference type="Proteomes" id="UP000317484"/>
    </source>
</evidence>
<name>A0A521AHZ0_9ACTN</name>
<dbReference type="PANTHER" id="PTHR19328">
    <property type="entry name" value="HEDGEHOG-INTERACTING PROTEIN"/>
    <property type="match status" value="1"/>
</dbReference>
<dbReference type="Proteomes" id="UP000317484">
    <property type="component" value="Unassembled WGS sequence"/>
</dbReference>
<dbReference type="InterPro" id="IPR037524">
    <property type="entry name" value="PA14/GLEYA"/>
</dbReference>
<dbReference type="Gene3D" id="2.120.10.30">
    <property type="entry name" value="TolB, C-terminal domain"/>
    <property type="match status" value="1"/>
</dbReference>
<dbReference type="PROSITE" id="PS51257">
    <property type="entry name" value="PROKAR_LIPOPROTEIN"/>
    <property type="match status" value="1"/>
</dbReference>
<organism evidence="3 4">
    <name type="scientific">Geodermatophilus aquaeductus</name>
    <dbReference type="NCBI Taxonomy" id="1564161"/>
    <lineage>
        <taxon>Bacteria</taxon>
        <taxon>Bacillati</taxon>
        <taxon>Actinomycetota</taxon>
        <taxon>Actinomycetes</taxon>
        <taxon>Geodermatophilales</taxon>
        <taxon>Geodermatophilaceae</taxon>
        <taxon>Geodermatophilus</taxon>
    </lineage>
</organism>
<dbReference type="PANTHER" id="PTHR19328:SF13">
    <property type="entry name" value="HIPL1 PROTEIN"/>
    <property type="match status" value="1"/>
</dbReference>
<feature type="signal peptide" evidence="1">
    <location>
        <begin position="1"/>
        <end position="42"/>
    </location>
</feature>
<reference evidence="3 4" key="1">
    <citation type="submission" date="2017-05" db="EMBL/GenBank/DDBJ databases">
        <authorList>
            <person name="Varghese N."/>
            <person name="Submissions S."/>
        </authorList>
    </citation>
    <scope>NUCLEOTIDE SEQUENCE [LARGE SCALE GENOMIC DNA]</scope>
    <source>
        <strain evidence="3 4">DSM 46834</strain>
    </source>
</reference>
<dbReference type="SUPFAM" id="SSF50952">
    <property type="entry name" value="Soluble quinoprotein glucose dehydrogenase"/>
    <property type="match status" value="1"/>
</dbReference>
<dbReference type="SMART" id="SM00758">
    <property type="entry name" value="PA14"/>
    <property type="match status" value="2"/>
</dbReference>
<dbReference type="AlphaFoldDB" id="A0A521AHZ0"/>
<dbReference type="Gene3D" id="3.90.182.10">
    <property type="entry name" value="Toxin - Anthrax Protective Antigen,domain 1"/>
    <property type="match status" value="2"/>
</dbReference>
<sequence>MALGMRQLRRTAHATAVGAAALLLVVAACLAVVLPTATPAAAAPQPGFSDTTAFSGLVNPTAVRFAPDGRVFVAEKRGTVQMFDGLGDSTPTRIADLRTEVHNFWDRGLLGLAVDPGFPARPYLYALYTFDGPVGGTAPRWGTAGADSDPCPNPPGATSDGCVVSAKLVKLTLTGTATTKQDLVHDWCQQYPSHSIGDLVFGRDGALYASGGDGASFDFADYGQDGNPVNPCGDPPGGVGGAMTPPTAQGGALRSQDLLTTGDPVTLDGTVIRVSPDTGAALPDNPNAASADANARRIVAFGLRNPFRLTQRPGTDEIWIGDVGWGSWEELDRLVTPTARPTNFGWPCYEGDGRQGAYDGLDLTVCEDLYAQGAGAVTAPYFPYRHGQPLNANDNCRVTAGSSSSGLSFSFYAGGPYPAEYDGALFFSDYSRNCIWVMTRGTDGLPDRLKARPFVTDAAGPVDLEISPQGELFYADLNGGTVRRVVYGGTTPTPTTCPQGQYLAEYFPNRTLTGAPAVTACEPPPLSHDWGAGAPAGVGPDNFSARWTGTFDFGAGGNTTFTAVSDDGIRVAVDGTTLIDQWQDQSATTFTGTRQLTAGVHQVRVEWFETGGDAVAKLSWATTATPAGDPVPQIATPAAGTTWQVGETISFTGSATDGAGQPLPATALTWQMVLRHCPDACHDHPLQSWTGVSGASIAAPDHEYPAHLALQLTARDAAGRTATVTRELQPRTVPVTVATQPAGLQVTLGSRTAATPFTATLIVGATTSLTAVSPQTSAGVVQEFVSWSDGGAQTHQVTAGTAAVTYTATYRTTCAAGQYRAQYFANRTLSGTPASTGCEAAPLDRNWGTGAAPGTGQNNFSARWTGVFSFTAGAHVLTATGDEGIRVYVDGVLRIDRWAAGGTGSWTLDQLQAGTHEIRVEYFEKTGTASARVTWT</sequence>
<evidence type="ECO:0000256" key="1">
    <source>
        <dbReference type="SAM" id="SignalP"/>
    </source>
</evidence>
<dbReference type="InterPro" id="IPR011041">
    <property type="entry name" value="Quinoprot_gluc/sorb_DH_b-prop"/>
</dbReference>
<keyword evidence="1" id="KW-0732">Signal</keyword>
<evidence type="ECO:0000313" key="3">
    <source>
        <dbReference type="EMBL" id="SMO34432.1"/>
    </source>
</evidence>
<dbReference type="EMBL" id="FXTJ01000001">
    <property type="protein sequence ID" value="SMO34432.1"/>
    <property type="molecule type" value="Genomic_DNA"/>
</dbReference>